<accession>A0A438C9Q8</accession>
<dbReference type="GO" id="GO:0000287">
    <property type="term" value="F:magnesium ion binding"/>
    <property type="evidence" value="ECO:0007669"/>
    <property type="project" value="InterPro"/>
</dbReference>
<comment type="caution">
    <text evidence="5">The sequence shown here is derived from an EMBL/GenBank/DDBJ whole genome shotgun (WGS) entry which is preliminary data.</text>
</comment>
<name>A0A438C9Q8_VITVI</name>
<dbReference type="PANTHER" id="PTHR31225:SF241">
    <property type="entry name" value="TERPENE SYNTHASE FAMILY, METAL-BINDING DOMAIN PROTEIN"/>
    <property type="match status" value="1"/>
</dbReference>
<dbReference type="Proteomes" id="UP000288805">
    <property type="component" value="Unassembled WGS sequence"/>
</dbReference>
<dbReference type="EMBL" id="QGNW01002412">
    <property type="protein sequence ID" value="RVW19967.1"/>
    <property type="molecule type" value="Genomic_DNA"/>
</dbReference>
<evidence type="ECO:0000256" key="2">
    <source>
        <dbReference type="ARBA" id="ARBA00022842"/>
    </source>
</evidence>
<evidence type="ECO:0000313" key="6">
    <source>
        <dbReference type="Proteomes" id="UP000288805"/>
    </source>
</evidence>
<dbReference type="Gene3D" id="1.10.600.10">
    <property type="entry name" value="Farnesyl Diphosphate Synthase"/>
    <property type="match status" value="1"/>
</dbReference>
<proteinExistence type="predicted"/>
<dbReference type="AlphaFoldDB" id="A0A438C9Q8"/>
<dbReference type="Pfam" id="PF01397">
    <property type="entry name" value="Terpene_synth"/>
    <property type="match status" value="1"/>
</dbReference>
<gene>
    <name evidence="5" type="primary">ValCS_16</name>
    <name evidence="5" type="ORF">CK203_114501</name>
</gene>
<dbReference type="GO" id="GO:0010333">
    <property type="term" value="F:terpene synthase activity"/>
    <property type="evidence" value="ECO:0007669"/>
    <property type="project" value="InterPro"/>
</dbReference>
<dbReference type="InterPro" id="IPR005630">
    <property type="entry name" value="Terpene_synthase_metal-bd"/>
</dbReference>
<dbReference type="InterPro" id="IPR050148">
    <property type="entry name" value="Terpene_synthase-like"/>
</dbReference>
<reference evidence="5 6" key="1">
    <citation type="journal article" date="2018" name="PLoS Genet.">
        <title>Population sequencing reveals clonal diversity and ancestral inbreeding in the grapevine cultivar Chardonnay.</title>
        <authorList>
            <person name="Roach M.J."/>
            <person name="Johnson D.L."/>
            <person name="Bohlmann J."/>
            <person name="van Vuuren H.J."/>
            <person name="Jones S.J."/>
            <person name="Pretorius I.S."/>
            <person name="Schmidt S.A."/>
            <person name="Borneman A.R."/>
        </authorList>
    </citation>
    <scope>NUCLEOTIDE SEQUENCE [LARGE SCALE GENOMIC DNA]</scope>
    <source>
        <strain evidence="6">cv. Chardonnay</strain>
        <tissue evidence="5">Leaf</tissue>
    </source>
</reference>
<keyword evidence="2" id="KW-0460">Magnesium</keyword>
<evidence type="ECO:0000256" key="1">
    <source>
        <dbReference type="ARBA" id="ARBA00022723"/>
    </source>
</evidence>
<sequence length="272" mass="32020">MTNTPDDEITLVREEQQLGYLKQEVRRELIAAASNASQQPNVALRFRLLRQQWYNISCEVFNKCKDEKGRFKESLTINDACGLLGLHEAAHFRLWEEDILDEALAFTTTHLKSMVEHLEYPFAAQVTHALDRPIRKGLERLEARPLMSIYQDEATHSKALLKFAKLDFNLLQSLYKSFMWINVFYQWWKDLDFSSKLPFSRDRVVETYFWTATSCFEPQYSYARRIQTKVVALLTTIDDIFDAYGTMEEPELFIDAIERWNMNSIHLLENPE</sequence>
<dbReference type="GO" id="GO:0016114">
    <property type="term" value="P:terpenoid biosynthetic process"/>
    <property type="evidence" value="ECO:0007669"/>
    <property type="project" value="InterPro"/>
</dbReference>
<dbReference type="InterPro" id="IPR008930">
    <property type="entry name" value="Terpenoid_cyclase/PrenylTrfase"/>
</dbReference>
<evidence type="ECO:0000313" key="5">
    <source>
        <dbReference type="EMBL" id="RVW19967.1"/>
    </source>
</evidence>
<dbReference type="PANTHER" id="PTHR31225">
    <property type="entry name" value="OS04G0344100 PROTEIN-RELATED"/>
    <property type="match status" value="1"/>
</dbReference>
<feature type="domain" description="Terpene synthase N-terminal" evidence="3">
    <location>
        <begin position="37"/>
        <end position="130"/>
    </location>
</feature>
<dbReference type="SUPFAM" id="SSF48239">
    <property type="entry name" value="Terpenoid cyclases/Protein prenyltransferases"/>
    <property type="match status" value="1"/>
</dbReference>
<feature type="domain" description="Terpene synthase metal-binding" evidence="4">
    <location>
        <begin position="189"/>
        <end position="269"/>
    </location>
</feature>
<dbReference type="InterPro" id="IPR008949">
    <property type="entry name" value="Isoprenoid_synthase_dom_sf"/>
</dbReference>
<dbReference type="Gene3D" id="1.50.10.130">
    <property type="entry name" value="Terpene synthase, N-terminal domain"/>
    <property type="match status" value="1"/>
</dbReference>
<dbReference type="InterPro" id="IPR001906">
    <property type="entry name" value="Terpene_synth_N"/>
</dbReference>
<keyword evidence="1" id="KW-0479">Metal-binding</keyword>
<dbReference type="SUPFAM" id="SSF48576">
    <property type="entry name" value="Terpenoid synthases"/>
    <property type="match status" value="1"/>
</dbReference>
<evidence type="ECO:0000259" key="4">
    <source>
        <dbReference type="Pfam" id="PF03936"/>
    </source>
</evidence>
<evidence type="ECO:0000259" key="3">
    <source>
        <dbReference type="Pfam" id="PF01397"/>
    </source>
</evidence>
<organism evidence="5 6">
    <name type="scientific">Vitis vinifera</name>
    <name type="common">Grape</name>
    <dbReference type="NCBI Taxonomy" id="29760"/>
    <lineage>
        <taxon>Eukaryota</taxon>
        <taxon>Viridiplantae</taxon>
        <taxon>Streptophyta</taxon>
        <taxon>Embryophyta</taxon>
        <taxon>Tracheophyta</taxon>
        <taxon>Spermatophyta</taxon>
        <taxon>Magnoliopsida</taxon>
        <taxon>eudicotyledons</taxon>
        <taxon>Gunneridae</taxon>
        <taxon>Pentapetalae</taxon>
        <taxon>rosids</taxon>
        <taxon>Vitales</taxon>
        <taxon>Vitaceae</taxon>
        <taxon>Viteae</taxon>
        <taxon>Vitis</taxon>
    </lineage>
</organism>
<dbReference type="Pfam" id="PF03936">
    <property type="entry name" value="Terpene_synth_C"/>
    <property type="match status" value="1"/>
</dbReference>
<protein>
    <submittedName>
        <fullName evidence="5">Valencene synthase</fullName>
    </submittedName>
</protein>
<dbReference type="InterPro" id="IPR036965">
    <property type="entry name" value="Terpene_synth_N_sf"/>
</dbReference>